<keyword evidence="4 7" id="KW-0561">Oxygen transport</keyword>
<evidence type="ECO:0000259" key="9">
    <source>
        <dbReference type="PROSITE" id="PS01033"/>
    </source>
</evidence>
<evidence type="ECO:0000256" key="8">
    <source>
        <dbReference type="SAM" id="SignalP"/>
    </source>
</evidence>
<dbReference type="InterPro" id="IPR002337">
    <property type="entry name" value="Hemoglobin_b"/>
</dbReference>
<dbReference type="PRINTS" id="PR00814">
    <property type="entry name" value="BETAHAEM"/>
</dbReference>
<sequence length="157" mass="17408">MLLVVHLGTLIHFLDCNIQIVHCFLRCLLVYHWTQGCFSDLGNLYNAAAIGGNPMVVAHRKFILHGLDMAMKNTDNVKDTNSELSGNENKLKLPHPFELFKCFLLLSILQLLANCLTTVLASQMGSAFTTEVQGAFQKFLAMVMSSLGSSTTRLSHH</sequence>
<dbReference type="GeneTree" id="ENSGT00940000157809"/>
<evidence type="ECO:0000256" key="4">
    <source>
        <dbReference type="ARBA" id="ARBA00022621"/>
    </source>
</evidence>
<dbReference type="PANTHER" id="PTHR11442:SF7">
    <property type="entry name" value="HEMOGLOBIN SUBUNIT EPSILON"/>
    <property type="match status" value="1"/>
</dbReference>
<keyword evidence="6" id="KW-0408">Iron</keyword>
<evidence type="ECO:0000256" key="6">
    <source>
        <dbReference type="ARBA" id="ARBA00023004"/>
    </source>
</evidence>
<dbReference type="Ensembl" id="ENSMMDT00005049981.1">
    <property type="protein sequence ID" value="ENSMMDP00005049023.1"/>
    <property type="gene ID" value="ENSMMDG00005022291.1"/>
</dbReference>
<keyword evidence="5" id="KW-0479">Metal-binding</keyword>
<dbReference type="GO" id="GO:0072562">
    <property type="term" value="C:blood microparticle"/>
    <property type="evidence" value="ECO:0007669"/>
    <property type="project" value="TreeGrafter"/>
</dbReference>
<keyword evidence="8" id="KW-0732">Signal</keyword>
<dbReference type="InterPro" id="IPR000971">
    <property type="entry name" value="Globin"/>
</dbReference>
<dbReference type="GO" id="GO:0043177">
    <property type="term" value="F:organic acid binding"/>
    <property type="evidence" value="ECO:0007669"/>
    <property type="project" value="TreeGrafter"/>
</dbReference>
<dbReference type="GO" id="GO:0005344">
    <property type="term" value="F:oxygen carrier activity"/>
    <property type="evidence" value="ECO:0007669"/>
    <property type="project" value="UniProtKB-KW"/>
</dbReference>
<dbReference type="InterPro" id="IPR009050">
    <property type="entry name" value="Globin-like_sf"/>
</dbReference>
<dbReference type="GO" id="GO:0019825">
    <property type="term" value="F:oxygen binding"/>
    <property type="evidence" value="ECO:0007669"/>
    <property type="project" value="InterPro"/>
</dbReference>
<reference evidence="10" key="3">
    <citation type="submission" date="2025-09" db="UniProtKB">
        <authorList>
            <consortium name="Ensembl"/>
        </authorList>
    </citation>
    <scope>IDENTIFICATION</scope>
</reference>
<dbReference type="GO" id="GO:0031838">
    <property type="term" value="C:haptoglobin-hemoglobin complex"/>
    <property type="evidence" value="ECO:0007669"/>
    <property type="project" value="TreeGrafter"/>
</dbReference>
<feature type="chain" id="PRO_5025544622" evidence="8">
    <location>
        <begin position="24"/>
        <end position="157"/>
    </location>
</feature>
<feature type="signal peptide" evidence="8">
    <location>
        <begin position="1"/>
        <end position="23"/>
    </location>
</feature>
<evidence type="ECO:0000256" key="5">
    <source>
        <dbReference type="ARBA" id="ARBA00022723"/>
    </source>
</evidence>
<proteinExistence type="inferred from homology"/>
<dbReference type="SUPFAM" id="SSF46458">
    <property type="entry name" value="Globin-like"/>
    <property type="match status" value="1"/>
</dbReference>
<keyword evidence="2 7" id="KW-0813">Transport</keyword>
<dbReference type="PANTHER" id="PTHR11442">
    <property type="entry name" value="HEMOGLOBIN FAMILY MEMBER"/>
    <property type="match status" value="1"/>
</dbReference>
<evidence type="ECO:0000256" key="2">
    <source>
        <dbReference type="ARBA" id="ARBA00022448"/>
    </source>
</evidence>
<dbReference type="GO" id="GO:0046872">
    <property type="term" value="F:metal ion binding"/>
    <property type="evidence" value="ECO:0007669"/>
    <property type="project" value="UniProtKB-KW"/>
</dbReference>
<dbReference type="PROSITE" id="PS01033">
    <property type="entry name" value="GLOBIN"/>
    <property type="match status" value="1"/>
</dbReference>
<dbReference type="GO" id="GO:0031720">
    <property type="term" value="F:haptoglobin binding"/>
    <property type="evidence" value="ECO:0007669"/>
    <property type="project" value="TreeGrafter"/>
</dbReference>
<dbReference type="Pfam" id="PF00042">
    <property type="entry name" value="Globin"/>
    <property type="match status" value="1"/>
</dbReference>
<dbReference type="GO" id="GO:0004601">
    <property type="term" value="F:peroxidase activity"/>
    <property type="evidence" value="ECO:0007669"/>
    <property type="project" value="TreeGrafter"/>
</dbReference>
<accession>A0A668ACU9</accession>
<reference evidence="10" key="1">
    <citation type="submission" date="2019-06" db="EMBL/GenBank/DDBJ databases">
        <authorList>
            <consortium name="Wellcome Sanger Institute Data Sharing"/>
        </authorList>
    </citation>
    <scope>NUCLEOTIDE SEQUENCE [LARGE SCALE GENOMIC DNA]</scope>
</reference>
<dbReference type="Gene3D" id="1.10.490.10">
    <property type="entry name" value="Globins"/>
    <property type="match status" value="1"/>
</dbReference>
<dbReference type="InterPro" id="IPR012292">
    <property type="entry name" value="Globin/Proto"/>
</dbReference>
<evidence type="ECO:0000313" key="10">
    <source>
        <dbReference type="Ensembl" id="ENSMMDP00005049023.1"/>
    </source>
</evidence>
<evidence type="ECO:0000256" key="7">
    <source>
        <dbReference type="RuleBase" id="RU000356"/>
    </source>
</evidence>
<dbReference type="Proteomes" id="UP000472263">
    <property type="component" value="Chromosome 8"/>
</dbReference>
<dbReference type="GO" id="GO:0042744">
    <property type="term" value="P:hydrogen peroxide catabolic process"/>
    <property type="evidence" value="ECO:0007669"/>
    <property type="project" value="TreeGrafter"/>
</dbReference>
<protein>
    <submittedName>
        <fullName evidence="10">Hemoglobin beta embryonic-1.2</fullName>
    </submittedName>
</protein>
<dbReference type="AlphaFoldDB" id="A0A668ACU9"/>
<evidence type="ECO:0000256" key="1">
    <source>
        <dbReference type="ARBA" id="ARBA00008705"/>
    </source>
</evidence>
<dbReference type="GO" id="GO:0005833">
    <property type="term" value="C:hemoglobin complex"/>
    <property type="evidence" value="ECO:0007669"/>
    <property type="project" value="InterPro"/>
</dbReference>
<evidence type="ECO:0000256" key="3">
    <source>
        <dbReference type="ARBA" id="ARBA00022617"/>
    </source>
</evidence>
<dbReference type="GO" id="GO:0020037">
    <property type="term" value="F:heme binding"/>
    <property type="evidence" value="ECO:0007669"/>
    <property type="project" value="InterPro"/>
</dbReference>
<name>A0A668ACU9_9TELE</name>
<keyword evidence="11" id="KW-1185">Reference proteome</keyword>
<keyword evidence="3 7" id="KW-0349">Heme</keyword>
<evidence type="ECO:0000313" key="11">
    <source>
        <dbReference type="Proteomes" id="UP000472263"/>
    </source>
</evidence>
<feature type="domain" description="Globin" evidence="9">
    <location>
        <begin position="1"/>
        <end position="152"/>
    </location>
</feature>
<reference evidence="10" key="2">
    <citation type="submission" date="2025-08" db="UniProtKB">
        <authorList>
            <consortium name="Ensembl"/>
        </authorList>
    </citation>
    <scope>IDENTIFICATION</scope>
</reference>
<organism evidence="10 11">
    <name type="scientific">Myripristis murdjan</name>
    <name type="common">pinecone soldierfish</name>
    <dbReference type="NCBI Taxonomy" id="586833"/>
    <lineage>
        <taxon>Eukaryota</taxon>
        <taxon>Metazoa</taxon>
        <taxon>Chordata</taxon>
        <taxon>Craniata</taxon>
        <taxon>Vertebrata</taxon>
        <taxon>Euteleostomi</taxon>
        <taxon>Actinopterygii</taxon>
        <taxon>Neopterygii</taxon>
        <taxon>Teleostei</taxon>
        <taxon>Neoteleostei</taxon>
        <taxon>Acanthomorphata</taxon>
        <taxon>Holocentriformes</taxon>
        <taxon>Holocentridae</taxon>
        <taxon>Myripristis</taxon>
    </lineage>
</organism>
<comment type="similarity">
    <text evidence="1 7">Belongs to the globin family.</text>
</comment>
<dbReference type="InParanoid" id="A0A668ACU9"/>
<dbReference type="InterPro" id="IPR050056">
    <property type="entry name" value="Hemoglobin_oxygen_transport"/>
</dbReference>